<dbReference type="PROSITE" id="PS50096">
    <property type="entry name" value="IQ"/>
    <property type="match status" value="4"/>
</dbReference>
<dbReference type="InterPro" id="IPR000048">
    <property type="entry name" value="IQ_motif_EF-hand-BS"/>
</dbReference>
<evidence type="ECO:0000256" key="1">
    <source>
        <dbReference type="ARBA" id="ARBA00004496"/>
    </source>
</evidence>
<reference evidence="7 8" key="1">
    <citation type="journal article" date="2019" name="Sci. Rep.">
        <title>A high-quality genome of Eragrostis curvula grass provides insights into Poaceae evolution and supports new strategies to enhance forage quality.</title>
        <authorList>
            <person name="Carballo J."/>
            <person name="Santos B.A.C.M."/>
            <person name="Zappacosta D."/>
            <person name="Garbus I."/>
            <person name="Selva J.P."/>
            <person name="Gallo C.A."/>
            <person name="Diaz A."/>
            <person name="Albertini E."/>
            <person name="Caccamo M."/>
            <person name="Echenique V."/>
        </authorList>
    </citation>
    <scope>NUCLEOTIDE SEQUENCE [LARGE SCALE GENOMIC DNA]</scope>
    <source>
        <strain evidence="8">cv. Victoria</strain>
        <tissue evidence="7">Leaf</tissue>
    </source>
</reference>
<dbReference type="InterPro" id="IPR000225">
    <property type="entry name" value="Armadillo"/>
</dbReference>
<dbReference type="InterPro" id="IPR036872">
    <property type="entry name" value="CH_dom_sf"/>
</dbReference>
<dbReference type="SUPFAM" id="SSF48371">
    <property type="entry name" value="ARM repeat"/>
    <property type="match status" value="1"/>
</dbReference>
<dbReference type="GO" id="GO:0000278">
    <property type="term" value="P:mitotic cell cycle"/>
    <property type="evidence" value="ECO:0007669"/>
    <property type="project" value="TreeGrafter"/>
</dbReference>
<dbReference type="Proteomes" id="UP000324897">
    <property type="component" value="Chromosome 4"/>
</dbReference>
<dbReference type="GO" id="GO:0005737">
    <property type="term" value="C:cytoplasm"/>
    <property type="evidence" value="ECO:0007669"/>
    <property type="project" value="UniProtKB-SubCell"/>
</dbReference>
<dbReference type="AlphaFoldDB" id="A0A5J9VTI7"/>
<keyword evidence="3" id="KW-0677">Repeat</keyword>
<dbReference type="InterPro" id="IPR011989">
    <property type="entry name" value="ARM-like"/>
</dbReference>
<dbReference type="PANTHER" id="PTHR22706">
    <property type="entry name" value="ASSEMBLY FACTOR FOR SPINDLE MICROTUBULES"/>
    <property type="match status" value="1"/>
</dbReference>
<dbReference type="GO" id="GO:0051295">
    <property type="term" value="P:establishment of meiotic spindle localization"/>
    <property type="evidence" value="ECO:0007669"/>
    <property type="project" value="TreeGrafter"/>
</dbReference>
<dbReference type="InterPro" id="IPR027417">
    <property type="entry name" value="P-loop_NTPase"/>
</dbReference>
<feature type="domain" description="Calponin-homology (CH)" evidence="6">
    <location>
        <begin position="361"/>
        <end position="483"/>
    </location>
</feature>
<comment type="caution">
    <text evidence="7">The sequence shown here is derived from an EMBL/GenBank/DDBJ whole genome shotgun (WGS) entry which is preliminary data.</text>
</comment>
<organism evidence="7 8">
    <name type="scientific">Eragrostis curvula</name>
    <name type="common">weeping love grass</name>
    <dbReference type="NCBI Taxonomy" id="38414"/>
    <lineage>
        <taxon>Eukaryota</taxon>
        <taxon>Viridiplantae</taxon>
        <taxon>Streptophyta</taxon>
        <taxon>Embryophyta</taxon>
        <taxon>Tracheophyta</taxon>
        <taxon>Spermatophyta</taxon>
        <taxon>Magnoliopsida</taxon>
        <taxon>Liliopsida</taxon>
        <taxon>Poales</taxon>
        <taxon>Poaceae</taxon>
        <taxon>PACMAD clade</taxon>
        <taxon>Chloridoideae</taxon>
        <taxon>Eragrostideae</taxon>
        <taxon>Eragrostidinae</taxon>
        <taxon>Eragrostis</taxon>
    </lineage>
</organism>
<name>A0A5J9VTI7_9POAL</name>
<feature type="compositionally biased region" description="Basic and acidic residues" evidence="5">
    <location>
        <begin position="134"/>
        <end position="145"/>
    </location>
</feature>
<dbReference type="PROSITE" id="PS50021">
    <property type="entry name" value="CH"/>
    <property type="match status" value="1"/>
</dbReference>
<dbReference type="SUPFAM" id="SSF47576">
    <property type="entry name" value="Calponin-homology domain, CH-domain"/>
    <property type="match status" value="1"/>
</dbReference>
<feature type="region of interest" description="Disordered" evidence="5">
    <location>
        <begin position="1"/>
        <end position="91"/>
    </location>
</feature>
<evidence type="ECO:0000313" key="7">
    <source>
        <dbReference type="EMBL" id="TVU38865.1"/>
    </source>
</evidence>
<dbReference type="Gramene" id="TVU38865">
    <property type="protein sequence ID" value="TVU38865"/>
    <property type="gene ID" value="EJB05_12260"/>
</dbReference>
<dbReference type="InterPro" id="IPR001715">
    <property type="entry name" value="CH_dom"/>
</dbReference>
<dbReference type="Gene3D" id="1.20.5.190">
    <property type="match status" value="2"/>
</dbReference>
<dbReference type="GO" id="GO:0000922">
    <property type="term" value="C:spindle pole"/>
    <property type="evidence" value="ECO:0007669"/>
    <property type="project" value="TreeGrafter"/>
</dbReference>
<evidence type="ECO:0000259" key="6">
    <source>
        <dbReference type="PROSITE" id="PS50021"/>
    </source>
</evidence>
<evidence type="ECO:0000256" key="4">
    <source>
        <dbReference type="ARBA" id="ARBA00022860"/>
    </source>
</evidence>
<keyword evidence="8" id="KW-1185">Reference proteome</keyword>
<dbReference type="Gene3D" id="1.10.418.10">
    <property type="entry name" value="Calponin-like domain"/>
    <property type="match status" value="1"/>
</dbReference>
<dbReference type="SUPFAM" id="SSF52540">
    <property type="entry name" value="P-loop containing nucleoside triphosphate hydrolases"/>
    <property type="match status" value="1"/>
</dbReference>
<dbReference type="CDD" id="cd21223">
    <property type="entry name" value="CH_ASPM_rpt1"/>
    <property type="match status" value="1"/>
</dbReference>
<dbReference type="Gene3D" id="1.25.10.10">
    <property type="entry name" value="Leucine-rich Repeat Variant"/>
    <property type="match status" value="1"/>
</dbReference>
<feature type="region of interest" description="Disordered" evidence="5">
    <location>
        <begin position="116"/>
        <end position="170"/>
    </location>
</feature>
<dbReference type="InterPro" id="IPR051185">
    <property type="entry name" value="ASPM"/>
</dbReference>
<protein>
    <recommendedName>
        <fullName evidence="6">Calponin-homology (CH) domain-containing protein</fullName>
    </recommendedName>
</protein>
<dbReference type="GO" id="GO:0005516">
    <property type="term" value="F:calmodulin binding"/>
    <property type="evidence" value="ECO:0007669"/>
    <property type="project" value="UniProtKB-KW"/>
</dbReference>
<dbReference type="SMART" id="SM00033">
    <property type="entry name" value="CH"/>
    <property type="match status" value="1"/>
</dbReference>
<feature type="region of interest" description="Disordered" evidence="5">
    <location>
        <begin position="633"/>
        <end position="667"/>
    </location>
</feature>
<dbReference type="PANTHER" id="PTHR22706:SF1">
    <property type="entry name" value="ASSEMBLY FACTOR FOR SPINDLE MICROTUBULES"/>
    <property type="match status" value="1"/>
</dbReference>
<dbReference type="Pfam" id="PF00612">
    <property type="entry name" value="IQ"/>
    <property type="match status" value="4"/>
</dbReference>
<dbReference type="SMART" id="SM00185">
    <property type="entry name" value="ARM"/>
    <property type="match status" value="1"/>
</dbReference>
<dbReference type="OrthoDB" id="2148418at2759"/>
<evidence type="ECO:0000256" key="2">
    <source>
        <dbReference type="ARBA" id="ARBA00022490"/>
    </source>
</evidence>
<accession>A0A5J9VTI7</accession>
<comment type="subcellular location">
    <subcellularLocation>
        <location evidence="1">Cytoplasm</location>
    </subcellularLocation>
</comment>
<keyword evidence="4" id="KW-0112">Calmodulin-binding</keyword>
<dbReference type="Pfam" id="PF00307">
    <property type="entry name" value="CH"/>
    <property type="match status" value="1"/>
</dbReference>
<feature type="non-terminal residue" evidence="7">
    <location>
        <position position="1"/>
    </location>
</feature>
<proteinExistence type="predicted"/>
<dbReference type="CDD" id="cd23767">
    <property type="entry name" value="IQCD"/>
    <property type="match status" value="1"/>
</dbReference>
<sequence length="1241" mass="140398">MSRREPAASPFRDLSNLSSLLTPRPNRKPAASALAFTLSETPLQGPTPTPLRRRKPVAGSGAPTRTPHHRRLRALEVDQSRSARRAESGRERALRTFAASASSWLSLLLRDPSACGCSPTTGSAAAPSQPCAAGKRDGLDGERPRGRSPKRRRGGDRGGERRKSMTPSMKAALRDSLREACSLDDVTERMERYMSKDACEEVLVMMCQICKNIDEGRLKMKAHCPLVTDLRLKEKATRIFLCYHPEWLRIGLHIVLGGDSLLQNGSGKRDKEIPFLKLILEKQIFAQIMTAKSFAHKVAEGLYKQGYNEALGNIDRAKVASALPLETGIDGLDGGTPLLFYHQDQIKSSRQIIQESLGEAMHGEGDLMMHLTTMGYKLSYQQSALSEYDFTIRSIFEDLQDGIILCRVVQLLLSDSSIILKVIAPPDTHKKKLHNCTMAIQSIKQAGVPLSDSDGITISPEDITTGDKELILSLLWNIFIHMQIPLLADKTSLARELARLQVPVTEQLMPENKSHISLLYDWVQVVCSRYGMGYETTSQFNRGAESLPGCQKELFTSHELDTITDVTSCPNSKMENLLADFLQDIPASGILTDDVLFDERSAIILLAFLSSHLTNEKRLGQLRNLVNTRFHYRSPSTKTSARSRSRGKNNMKDQPPQTENKDGSSADQDLAATIIQTQARCMIAKNKYCNRRKAIFILQGALRAWSAVIKKRNSSCLSTASTPWEAHGSGNRYFDLIIDRHRFVQMRKCAIMIQRALRIWIKGRKSHDNNEPFERHEFSEITISSPLEQFSGDDKIKALATPMQHYFDDTGCPDSPTPRQFSDKQRNTVISAIQLCKSNASSQFCEDETSRVTSDSKLVCENGMDCRNDISSRAFVQHEEPISTRTDFPICMEVVSAQRIQSAYRRFLHNRNLRVIAAIKIQSHWRGLSVRKCFTRKLQAIIAIQTSMKKIVYHRAFQQQRVAAKLIQRVVRGWLERKRMLVLRLQRWWRKFLLRQSARASVISIQSFIRGWLARKRLNRICCCISIIQRWWRKVLFLESRKQAVTVIQAHFRAYLVRKASKQEVAHIRSRLQKSSAQVDDGTATEYSKKCCETLVAAGAVDILLNQIHLLNRGIPDQEVLKQVLFTLRNIARYSNLKTVLINTPESVEIIFKELLRNKADGFFIASGILKNLCESKEGHETTRAQQHYVKRLRNLLQDLEKKVEVDKRNGRTGAVKETNLRRLGEAATLYHILTSESSDH</sequence>
<dbReference type="InterPro" id="IPR016024">
    <property type="entry name" value="ARM-type_fold"/>
</dbReference>
<evidence type="ECO:0000313" key="8">
    <source>
        <dbReference type="Proteomes" id="UP000324897"/>
    </source>
</evidence>
<evidence type="ECO:0000256" key="5">
    <source>
        <dbReference type="SAM" id="MobiDB-lite"/>
    </source>
</evidence>
<evidence type="ECO:0000256" key="3">
    <source>
        <dbReference type="ARBA" id="ARBA00022737"/>
    </source>
</evidence>
<feature type="compositionally biased region" description="Basic and acidic residues" evidence="5">
    <location>
        <begin position="73"/>
        <end position="91"/>
    </location>
</feature>
<dbReference type="SMART" id="SM00015">
    <property type="entry name" value="IQ"/>
    <property type="match status" value="6"/>
</dbReference>
<keyword evidence="2" id="KW-0963">Cytoplasm</keyword>
<dbReference type="EMBL" id="RWGY01000007">
    <property type="protein sequence ID" value="TVU38865.1"/>
    <property type="molecule type" value="Genomic_DNA"/>
</dbReference>
<dbReference type="GO" id="GO:0007051">
    <property type="term" value="P:spindle organization"/>
    <property type="evidence" value="ECO:0007669"/>
    <property type="project" value="TreeGrafter"/>
</dbReference>
<gene>
    <name evidence="7" type="ORF">EJB05_12260</name>
</gene>